<dbReference type="RefSeq" id="WP_379539529.1">
    <property type="nucleotide sequence ID" value="NZ_JBHSDR010000006.1"/>
</dbReference>
<feature type="transmembrane region" description="Helical" evidence="6">
    <location>
        <begin position="117"/>
        <end position="136"/>
    </location>
</feature>
<comment type="subcellular location">
    <subcellularLocation>
        <location evidence="1">Membrane</location>
        <topology evidence="1">Multi-pass membrane protein</topology>
    </subcellularLocation>
</comment>
<feature type="transmembrane region" description="Helical" evidence="6">
    <location>
        <begin position="143"/>
        <end position="163"/>
    </location>
</feature>
<dbReference type="PANTHER" id="PTHR10057">
    <property type="entry name" value="PERIPHERAL-TYPE BENZODIAZEPINE RECEPTOR"/>
    <property type="match status" value="1"/>
</dbReference>
<feature type="transmembrane region" description="Helical" evidence="6">
    <location>
        <begin position="91"/>
        <end position="111"/>
    </location>
</feature>
<reference evidence="8" key="1">
    <citation type="journal article" date="2019" name="Int. J. Syst. Evol. Microbiol.">
        <title>The Global Catalogue of Microorganisms (GCM) 10K type strain sequencing project: providing services to taxonomists for standard genome sequencing and annotation.</title>
        <authorList>
            <consortium name="The Broad Institute Genomics Platform"/>
            <consortium name="The Broad Institute Genome Sequencing Center for Infectious Disease"/>
            <person name="Wu L."/>
            <person name="Ma J."/>
        </authorList>
    </citation>
    <scope>NUCLEOTIDE SEQUENCE [LARGE SCALE GENOMIC DNA]</scope>
    <source>
        <strain evidence="8">CGMCC 1.12989</strain>
    </source>
</reference>
<proteinExistence type="inferred from homology"/>
<dbReference type="InterPro" id="IPR004307">
    <property type="entry name" value="TspO_MBR"/>
</dbReference>
<comment type="caution">
    <text evidence="7">The sequence shown here is derived from an EMBL/GenBank/DDBJ whole genome shotgun (WGS) entry which is preliminary data.</text>
</comment>
<feature type="transmembrane region" description="Helical" evidence="6">
    <location>
        <begin position="14"/>
        <end position="37"/>
    </location>
</feature>
<dbReference type="PIRSF" id="PIRSF005859">
    <property type="entry name" value="PBR"/>
    <property type="match status" value="1"/>
</dbReference>
<evidence type="ECO:0000256" key="5">
    <source>
        <dbReference type="ARBA" id="ARBA00023136"/>
    </source>
</evidence>
<protein>
    <submittedName>
        <fullName evidence="7">TspO/MBR family protein</fullName>
    </submittedName>
</protein>
<keyword evidence="3 6" id="KW-0812">Transmembrane</keyword>
<evidence type="ECO:0000256" key="1">
    <source>
        <dbReference type="ARBA" id="ARBA00004141"/>
    </source>
</evidence>
<dbReference type="PANTHER" id="PTHR10057:SF0">
    <property type="entry name" value="TRANSLOCATOR PROTEIN"/>
    <property type="match status" value="1"/>
</dbReference>
<evidence type="ECO:0000256" key="3">
    <source>
        <dbReference type="ARBA" id="ARBA00022692"/>
    </source>
</evidence>
<evidence type="ECO:0000256" key="2">
    <source>
        <dbReference type="ARBA" id="ARBA00007524"/>
    </source>
</evidence>
<gene>
    <name evidence="7" type="ORF">ACFO0A_13540</name>
</gene>
<feature type="transmembrane region" description="Helical" evidence="6">
    <location>
        <begin position="57"/>
        <end position="79"/>
    </location>
</feature>
<evidence type="ECO:0000313" key="8">
    <source>
        <dbReference type="Proteomes" id="UP001595828"/>
    </source>
</evidence>
<dbReference type="Pfam" id="PF03073">
    <property type="entry name" value="TspO_MBR"/>
    <property type="match status" value="1"/>
</dbReference>
<dbReference type="Proteomes" id="UP001595828">
    <property type="component" value="Unassembled WGS sequence"/>
</dbReference>
<name>A0ABV8RSD7_9SPHN</name>
<evidence type="ECO:0000256" key="6">
    <source>
        <dbReference type="SAM" id="Phobius"/>
    </source>
</evidence>
<accession>A0ABV8RSD7</accession>
<dbReference type="InterPro" id="IPR038330">
    <property type="entry name" value="TspO/MBR-related_sf"/>
</dbReference>
<dbReference type="Gene3D" id="1.20.1260.100">
    <property type="entry name" value="TspO/MBR protein"/>
    <property type="match status" value="1"/>
</dbReference>
<keyword evidence="8" id="KW-1185">Reference proteome</keyword>
<keyword evidence="5 6" id="KW-0472">Membrane</keyword>
<keyword evidence="4 6" id="KW-1133">Transmembrane helix</keyword>
<dbReference type="EMBL" id="JBHSDR010000006">
    <property type="protein sequence ID" value="MFC4296078.1"/>
    <property type="molecule type" value="Genomic_DNA"/>
</dbReference>
<organism evidence="7 8">
    <name type="scientific">Novosphingobium tardum</name>
    <dbReference type="NCBI Taxonomy" id="1538021"/>
    <lineage>
        <taxon>Bacteria</taxon>
        <taxon>Pseudomonadati</taxon>
        <taxon>Pseudomonadota</taxon>
        <taxon>Alphaproteobacteria</taxon>
        <taxon>Sphingomonadales</taxon>
        <taxon>Sphingomonadaceae</taxon>
        <taxon>Novosphingobium</taxon>
    </lineage>
</organism>
<dbReference type="CDD" id="cd15904">
    <property type="entry name" value="TSPO_MBR"/>
    <property type="match status" value="1"/>
</dbReference>
<comment type="similarity">
    <text evidence="2">Belongs to the TspO/BZRP family.</text>
</comment>
<evidence type="ECO:0000313" key="7">
    <source>
        <dbReference type="EMBL" id="MFC4296078.1"/>
    </source>
</evidence>
<sequence>MSQLASRGQLRASFLRWALLIVPVVMLAGFLSGQVAGSTAQNPWFAGLVKPSIYPPPAAFGIVWSILYLMMGVALTLVVTARGARGRGAAVAMFIVQLLLNLAWSPLFFAAHRITAALYLLVALDIAVLLTVVMFWRVRRNAALLLLPYFGWVLFATVLNWQFLVANPDADGVGAPAAATTRIRL</sequence>
<evidence type="ECO:0000256" key="4">
    <source>
        <dbReference type="ARBA" id="ARBA00022989"/>
    </source>
</evidence>